<organism evidence="2 3">
    <name type="scientific">Rousettus aegyptiacus</name>
    <name type="common">Egyptian fruit bat</name>
    <name type="synonym">Pteropus aegyptiacus</name>
    <dbReference type="NCBI Taxonomy" id="9407"/>
    <lineage>
        <taxon>Eukaryota</taxon>
        <taxon>Metazoa</taxon>
        <taxon>Chordata</taxon>
        <taxon>Craniata</taxon>
        <taxon>Vertebrata</taxon>
        <taxon>Euteleostomi</taxon>
        <taxon>Mammalia</taxon>
        <taxon>Eutheria</taxon>
        <taxon>Laurasiatheria</taxon>
        <taxon>Chiroptera</taxon>
        <taxon>Yinpterochiroptera</taxon>
        <taxon>Pteropodoidea</taxon>
        <taxon>Pteropodidae</taxon>
        <taxon>Rousettinae</taxon>
        <taxon>Rousettus</taxon>
    </lineage>
</organism>
<accession>A0A7J8F235</accession>
<name>A0A7J8F235_ROUAE</name>
<feature type="region of interest" description="Disordered" evidence="1">
    <location>
        <begin position="1"/>
        <end position="81"/>
    </location>
</feature>
<sequence>MPTEGKGCDRDREPCAIQGPEFSELPRTPALGSQGSWGSPPGSGQPCREGSRAACSARGSRAKARAPQSSERPLPPPTTSVQFQFAGEEQAQSPLGLRRCFRRRRSRSFDGVPDAEEQQRTWPGGRLSFHFRY</sequence>
<evidence type="ECO:0000256" key="1">
    <source>
        <dbReference type="SAM" id="MobiDB-lite"/>
    </source>
</evidence>
<keyword evidence="3" id="KW-1185">Reference proteome</keyword>
<evidence type="ECO:0000313" key="3">
    <source>
        <dbReference type="Proteomes" id="UP000593571"/>
    </source>
</evidence>
<gene>
    <name evidence="2" type="ORF">HJG63_012442</name>
</gene>
<dbReference type="EMBL" id="JACASE010000008">
    <property type="protein sequence ID" value="KAF6441302.1"/>
    <property type="molecule type" value="Genomic_DNA"/>
</dbReference>
<comment type="caution">
    <text evidence="2">The sequence shown here is derived from an EMBL/GenBank/DDBJ whole genome shotgun (WGS) entry which is preliminary data.</text>
</comment>
<dbReference type="Proteomes" id="UP000593571">
    <property type="component" value="Unassembled WGS sequence"/>
</dbReference>
<proteinExistence type="predicted"/>
<feature type="compositionally biased region" description="Low complexity" evidence="1">
    <location>
        <begin position="32"/>
        <end position="59"/>
    </location>
</feature>
<feature type="compositionally biased region" description="Basic and acidic residues" evidence="1">
    <location>
        <begin position="1"/>
        <end position="14"/>
    </location>
</feature>
<dbReference type="AlphaFoldDB" id="A0A7J8F235"/>
<evidence type="ECO:0000313" key="2">
    <source>
        <dbReference type="EMBL" id="KAF6441302.1"/>
    </source>
</evidence>
<reference evidence="2 3" key="1">
    <citation type="journal article" date="2020" name="Nature">
        <title>Six reference-quality genomes reveal evolution of bat adaptations.</title>
        <authorList>
            <person name="Jebb D."/>
            <person name="Huang Z."/>
            <person name="Pippel M."/>
            <person name="Hughes G.M."/>
            <person name="Lavrichenko K."/>
            <person name="Devanna P."/>
            <person name="Winkler S."/>
            <person name="Jermiin L.S."/>
            <person name="Skirmuntt E.C."/>
            <person name="Katzourakis A."/>
            <person name="Burkitt-Gray L."/>
            <person name="Ray D.A."/>
            <person name="Sullivan K.A.M."/>
            <person name="Roscito J.G."/>
            <person name="Kirilenko B.M."/>
            <person name="Davalos L.M."/>
            <person name="Corthals A.P."/>
            <person name="Power M.L."/>
            <person name="Jones G."/>
            <person name="Ransome R.D."/>
            <person name="Dechmann D.K.N."/>
            <person name="Locatelli A.G."/>
            <person name="Puechmaille S.J."/>
            <person name="Fedrigo O."/>
            <person name="Jarvis E.D."/>
            <person name="Hiller M."/>
            <person name="Vernes S.C."/>
            <person name="Myers E.W."/>
            <person name="Teeling E.C."/>
        </authorList>
    </citation>
    <scope>NUCLEOTIDE SEQUENCE [LARGE SCALE GENOMIC DNA]</scope>
    <source>
        <strain evidence="2">MRouAeg1</strain>
        <tissue evidence="2">Muscle</tissue>
    </source>
</reference>
<protein>
    <submittedName>
        <fullName evidence="2">Uncharacterized protein</fullName>
    </submittedName>
</protein>